<sequence>MNWTFTASRPPSRALTALSQTSRDPRPETDLHQVNTAIALAGFVVVIAGLISDRLGSLPMAKPIIAMTMGIVAGPEVLRWLQPQDWPHSRLILKEAARFTLAISVFGIALRTPKESYRHLLRPLGLLLTVGMLVMWLVSAGLAWLFLGISPLMALLLGAIVTPTDPVVASSIVTGSAAERSLPDRLRSTLSLESGANDGLAYLIVLLPILLISHGTSSGAFDRWLVDVLLVGVVLAVVVGLVIGYVAAVALHHADELGWVGKTSLISLSVALSLVVVSTAKLVGSDGILAAFAAGAAFNFGVDRGEEFEEQQVQEGISKLFNLPVFTIFGAMLPWREWFGLGWQVPAFAVAIVLLRRPIALLVTGRWLGAGLVGRDAAFLGWFGPVGVAAIYYALHAEERLRDPATWHVASLVIVVSILVHGVTSGPGLAAYRRASA</sequence>
<feature type="transmembrane region" description="Helical" evidence="6">
    <location>
        <begin position="407"/>
        <end position="432"/>
    </location>
</feature>
<comment type="subcellular location">
    <subcellularLocation>
        <location evidence="1">Membrane</location>
        <topology evidence="1">Multi-pass membrane protein</topology>
    </subcellularLocation>
</comment>
<evidence type="ECO:0000313" key="9">
    <source>
        <dbReference type="Proteomes" id="UP000193870"/>
    </source>
</evidence>
<evidence type="ECO:0000256" key="5">
    <source>
        <dbReference type="SAM" id="MobiDB-lite"/>
    </source>
</evidence>
<dbReference type="STRING" id="315423.SAMN04488020_101680"/>
<dbReference type="PANTHER" id="PTHR31382">
    <property type="entry name" value="NA(+)/H(+) ANTIPORTER"/>
    <property type="match status" value="1"/>
</dbReference>
<evidence type="ECO:0000313" key="8">
    <source>
        <dbReference type="EMBL" id="SLN20010.1"/>
    </source>
</evidence>
<keyword evidence="2 6" id="KW-0812">Transmembrane</keyword>
<organism evidence="8 9">
    <name type="scientific">Palleronia marisminoris</name>
    <dbReference type="NCBI Taxonomy" id="315423"/>
    <lineage>
        <taxon>Bacteria</taxon>
        <taxon>Pseudomonadati</taxon>
        <taxon>Pseudomonadota</taxon>
        <taxon>Alphaproteobacteria</taxon>
        <taxon>Rhodobacterales</taxon>
        <taxon>Roseobacteraceae</taxon>
        <taxon>Palleronia</taxon>
    </lineage>
</organism>
<keyword evidence="4 6" id="KW-0472">Membrane</keyword>
<feature type="transmembrane region" description="Helical" evidence="6">
    <location>
        <begin position="341"/>
        <end position="365"/>
    </location>
</feature>
<evidence type="ECO:0000256" key="6">
    <source>
        <dbReference type="SAM" id="Phobius"/>
    </source>
</evidence>
<evidence type="ECO:0000256" key="2">
    <source>
        <dbReference type="ARBA" id="ARBA00022692"/>
    </source>
</evidence>
<dbReference type="OrthoDB" id="9810860at2"/>
<evidence type="ECO:0000256" key="1">
    <source>
        <dbReference type="ARBA" id="ARBA00004141"/>
    </source>
</evidence>
<dbReference type="PANTHER" id="PTHR31382:SF1">
    <property type="entry name" value="SODIUM ION_PROTON EXCHANGER (EUROFUNG)"/>
    <property type="match status" value="1"/>
</dbReference>
<protein>
    <submittedName>
        <fullName evidence="8">K(+)/H(+) antiporter NhaP</fullName>
    </submittedName>
</protein>
<dbReference type="GO" id="GO:0015385">
    <property type="term" value="F:sodium:proton antiporter activity"/>
    <property type="evidence" value="ECO:0007669"/>
    <property type="project" value="InterPro"/>
</dbReference>
<feature type="transmembrane region" description="Helical" evidence="6">
    <location>
        <begin position="228"/>
        <end position="251"/>
    </location>
</feature>
<dbReference type="GO" id="GO:0036376">
    <property type="term" value="P:sodium ion export across plasma membrane"/>
    <property type="evidence" value="ECO:0007669"/>
    <property type="project" value="InterPro"/>
</dbReference>
<dbReference type="InterPro" id="IPR038770">
    <property type="entry name" value="Na+/solute_symporter_sf"/>
</dbReference>
<name>A0A1Y5RLP5_9RHOB</name>
<evidence type="ECO:0000256" key="4">
    <source>
        <dbReference type="ARBA" id="ARBA00023136"/>
    </source>
</evidence>
<dbReference type="AlphaFoldDB" id="A0A1Y5RLP5"/>
<dbReference type="GO" id="GO:0042391">
    <property type="term" value="P:regulation of membrane potential"/>
    <property type="evidence" value="ECO:0007669"/>
    <property type="project" value="InterPro"/>
</dbReference>
<accession>A0A1Y5RLP5</accession>
<feature type="domain" description="Cation/H+ exchanger transmembrane" evidence="7">
    <location>
        <begin position="44"/>
        <end position="427"/>
    </location>
</feature>
<feature type="transmembrane region" description="Helical" evidence="6">
    <location>
        <begin position="34"/>
        <end position="52"/>
    </location>
</feature>
<feature type="transmembrane region" description="Helical" evidence="6">
    <location>
        <begin position="377"/>
        <end position="395"/>
    </location>
</feature>
<dbReference type="GO" id="GO:0120029">
    <property type="term" value="P:proton export across plasma membrane"/>
    <property type="evidence" value="ECO:0007669"/>
    <property type="project" value="InterPro"/>
</dbReference>
<dbReference type="Gene3D" id="1.20.1530.20">
    <property type="match status" value="1"/>
</dbReference>
<dbReference type="InterPro" id="IPR006153">
    <property type="entry name" value="Cation/H_exchanger_TM"/>
</dbReference>
<proteinExistence type="predicted"/>
<dbReference type="GO" id="GO:0005886">
    <property type="term" value="C:plasma membrane"/>
    <property type="evidence" value="ECO:0007669"/>
    <property type="project" value="InterPro"/>
</dbReference>
<dbReference type="EMBL" id="FWFV01000001">
    <property type="protein sequence ID" value="SLN20010.1"/>
    <property type="molecule type" value="Genomic_DNA"/>
</dbReference>
<evidence type="ECO:0000256" key="3">
    <source>
        <dbReference type="ARBA" id="ARBA00022989"/>
    </source>
</evidence>
<keyword evidence="3 6" id="KW-1133">Transmembrane helix</keyword>
<dbReference type="Proteomes" id="UP000193870">
    <property type="component" value="Unassembled WGS sequence"/>
</dbReference>
<feature type="region of interest" description="Disordered" evidence="5">
    <location>
        <begin position="1"/>
        <end position="28"/>
    </location>
</feature>
<feature type="transmembrane region" description="Helical" evidence="6">
    <location>
        <begin position="124"/>
        <end position="147"/>
    </location>
</feature>
<evidence type="ECO:0000259" key="7">
    <source>
        <dbReference type="Pfam" id="PF00999"/>
    </source>
</evidence>
<reference evidence="8 9" key="1">
    <citation type="submission" date="2017-03" db="EMBL/GenBank/DDBJ databases">
        <authorList>
            <person name="Afonso C.L."/>
            <person name="Miller P.J."/>
            <person name="Scott M.A."/>
            <person name="Spackman E."/>
            <person name="Goraichik I."/>
            <person name="Dimitrov K.M."/>
            <person name="Suarez D.L."/>
            <person name="Swayne D.E."/>
        </authorList>
    </citation>
    <scope>NUCLEOTIDE SEQUENCE [LARGE SCALE GENOMIC DNA]</scope>
    <source>
        <strain evidence="8 9">CECT 7066</strain>
    </source>
</reference>
<dbReference type="Pfam" id="PF00999">
    <property type="entry name" value="Na_H_Exchanger"/>
    <property type="match status" value="1"/>
</dbReference>
<keyword evidence="9" id="KW-1185">Reference proteome</keyword>
<gene>
    <name evidence="8" type="primary">nhaP</name>
    <name evidence="8" type="ORF">PAM7066_00682</name>
</gene>
<dbReference type="InterPro" id="IPR004712">
    <property type="entry name" value="Na+/H+_antiporter_fungi"/>
</dbReference>
<feature type="transmembrane region" description="Helical" evidence="6">
    <location>
        <begin position="199"/>
        <end position="216"/>
    </location>
</feature>
<feature type="transmembrane region" description="Helical" evidence="6">
    <location>
        <begin position="263"/>
        <end position="282"/>
    </location>
</feature>